<dbReference type="AlphaFoldDB" id="J3LUR7"/>
<evidence type="ECO:0000313" key="1">
    <source>
        <dbReference type="EnsemblPlants" id="OB03G47930.1"/>
    </source>
</evidence>
<dbReference type="EnsemblPlants" id="OB03G47930.1">
    <property type="protein sequence ID" value="OB03G47930.1"/>
    <property type="gene ID" value="OB03G47930"/>
</dbReference>
<proteinExistence type="predicted"/>
<reference evidence="1" key="2">
    <citation type="submission" date="2013-04" db="UniProtKB">
        <authorList>
            <consortium name="EnsemblPlants"/>
        </authorList>
    </citation>
    <scope>IDENTIFICATION</scope>
</reference>
<dbReference type="Gramene" id="OB03G47930.1">
    <property type="protein sequence ID" value="OB03G47930.1"/>
    <property type="gene ID" value="OB03G47930"/>
</dbReference>
<sequence length="58" mass="6577">MNHSRVEYFSRQLQQAAVTAKIASARIRRRVAAISGKETARQLPRYASLTATIDCHIY</sequence>
<dbReference type="HOGENOM" id="CLU_2985174_0_0_1"/>
<organism evidence="1">
    <name type="scientific">Oryza brachyantha</name>
    <name type="common">malo sina</name>
    <dbReference type="NCBI Taxonomy" id="4533"/>
    <lineage>
        <taxon>Eukaryota</taxon>
        <taxon>Viridiplantae</taxon>
        <taxon>Streptophyta</taxon>
        <taxon>Embryophyta</taxon>
        <taxon>Tracheophyta</taxon>
        <taxon>Spermatophyta</taxon>
        <taxon>Magnoliopsida</taxon>
        <taxon>Liliopsida</taxon>
        <taxon>Poales</taxon>
        <taxon>Poaceae</taxon>
        <taxon>BOP clade</taxon>
        <taxon>Oryzoideae</taxon>
        <taxon>Oryzeae</taxon>
        <taxon>Oryzinae</taxon>
        <taxon>Oryza</taxon>
    </lineage>
</organism>
<protein>
    <submittedName>
        <fullName evidence="1">Uncharacterized protein</fullName>
    </submittedName>
</protein>
<reference evidence="1" key="1">
    <citation type="journal article" date="2013" name="Nat. Commun.">
        <title>Whole-genome sequencing of Oryza brachyantha reveals mechanisms underlying Oryza genome evolution.</title>
        <authorList>
            <person name="Chen J."/>
            <person name="Huang Q."/>
            <person name="Gao D."/>
            <person name="Wang J."/>
            <person name="Lang Y."/>
            <person name="Liu T."/>
            <person name="Li B."/>
            <person name="Bai Z."/>
            <person name="Luis Goicoechea J."/>
            <person name="Liang C."/>
            <person name="Chen C."/>
            <person name="Zhang W."/>
            <person name="Sun S."/>
            <person name="Liao Y."/>
            <person name="Zhang X."/>
            <person name="Yang L."/>
            <person name="Song C."/>
            <person name="Wang M."/>
            <person name="Shi J."/>
            <person name="Liu G."/>
            <person name="Liu J."/>
            <person name="Zhou H."/>
            <person name="Zhou W."/>
            <person name="Yu Q."/>
            <person name="An N."/>
            <person name="Chen Y."/>
            <person name="Cai Q."/>
            <person name="Wang B."/>
            <person name="Liu B."/>
            <person name="Min J."/>
            <person name="Huang Y."/>
            <person name="Wu H."/>
            <person name="Li Z."/>
            <person name="Zhang Y."/>
            <person name="Yin Y."/>
            <person name="Song W."/>
            <person name="Jiang J."/>
            <person name="Jackson S.A."/>
            <person name="Wing R.A."/>
            <person name="Wang J."/>
            <person name="Chen M."/>
        </authorList>
    </citation>
    <scope>NUCLEOTIDE SEQUENCE [LARGE SCALE GENOMIC DNA]</scope>
    <source>
        <strain evidence="1">cv. IRGC 101232</strain>
    </source>
</reference>
<name>J3LUR7_ORYBR</name>
<accession>J3LUR7</accession>
<evidence type="ECO:0000313" key="2">
    <source>
        <dbReference type="Proteomes" id="UP000006038"/>
    </source>
</evidence>
<keyword evidence="2" id="KW-1185">Reference proteome</keyword>
<dbReference type="Proteomes" id="UP000006038">
    <property type="component" value="Chromosome 3"/>
</dbReference>